<sequence>MLNNARIYEYVLVYAQYFSGGLMKELVHRIAEKEGKSLREVMKEMGMSTGTIYKPLGEDAKRKILEKAFEVLDPEEVLLEIFYDIRAIYGRVIRDILEVAKDETKEEILKNYNDIGIEKIPNIEQYRSIEEHKYASDIKLFFYTIPSNKLSYLLSTEVQTLKPELITAYR</sequence>
<protein>
    <submittedName>
        <fullName evidence="1">Uncharacterized protein</fullName>
    </submittedName>
</protein>
<dbReference type="EMBL" id="CP029289">
    <property type="protein sequence ID" value="AWR94057.1"/>
    <property type="molecule type" value="Genomic_DNA"/>
</dbReference>
<proteinExistence type="predicted"/>
<dbReference type="RefSeq" id="WP_110269938.1">
    <property type="nucleotide sequence ID" value="NZ_CP029289.2"/>
</dbReference>
<dbReference type="Proteomes" id="UP000248044">
    <property type="component" value="Chromosome"/>
</dbReference>
<dbReference type="OrthoDB" id="375591at2157"/>
<reference evidence="1 2" key="1">
    <citation type="submission" date="2018-05" db="EMBL/GenBank/DDBJ databases">
        <title>Complete Genome Sequences of Extremely Thermoacidophilic, Metal-Mobilizing Type-Strain Members of the Archaeal Family Sulfolobaceae: Acidianus brierleyi DSM-1651T, Acidianus sulfidivorans DSM-18786T, Metallosphaera hakonensis DSM-7519T, and Metallosphaera prunae DSM-10039T.</title>
        <authorList>
            <person name="Counts J.A."/>
            <person name="Kelly R.M."/>
        </authorList>
    </citation>
    <scope>NUCLEOTIDE SEQUENCE [LARGE SCALE GENOMIC DNA]</scope>
    <source>
        <strain evidence="1 2">DSM 1651</strain>
    </source>
</reference>
<accession>A0A2U9IDE5</accession>
<organism evidence="1 2">
    <name type="scientific">Acidianus brierleyi</name>
    <dbReference type="NCBI Taxonomy" id="41673"/>
    <lineage>
        <taxon>Archaea</taxon>
        <taxon>Thermoproteota</taxon>
        <taxon>Thermoprotei</taxon>
        <taxon>Sulfolobales</taxon>
        <taxon>Sulfolobaceae</taxon>
        <taxon>Acidianus</taxon>
    </lineage>
</organism>
<dbReference type="AlphaFoldDB" id="A0A2U9IDE5"/>
<gene>
    <name evidence="1" type="ORF">DFR85_05020</name>
</gene>
<evidence type="ECO:0000313" key="1">
    <source>
        <dbReference type="EMBL" id="AWR94057.1"/>
    </source>
</evidence>
<dbReference type="GeneID" id="36831494"/>
<evidence type="ECO:0000313" key="2">
    <source>
        <dbReference type="Proteomes" id="UP000248044"/>
    </source>
</evidence>
<keyword evidence="2" id="KW-1185">Reference proteome</keyword>
<dbReference type="KEGG" id="abri:DFR85_05020"/>
<name>A0A2U9IDE5_9CREN</name>